<dbReference type="Proteomes" id="UP000003250">
    <property type="component" value="Unassembled WGS sequence"/>
</dbReference>
<organism evidence="1 2">
    <name type="scientific">Mesorhizobium alhagi CCNWXJ12-2</name>
    <dbReference type="NCBI Taxonomy" id="1107882"/>
    <lineage>
        <taxon>Bacteria</taxon>
        <taxon>Pseudomonadati</taxon>
        <taxon>Pseudomonadota</taxon>
        <taxon>Alphaproteobacteria</taxon>
        <taxon>Hyphomicrobiales</taxon>
        <taxon>Phyllobacteriaceae</taxon>
        <taxon>Allomesorhizobium</taxon>
    </lineage>
</organism>
<proteinExistence type="predicted"/>
<dbReference type="AlphaFoldDB" id="H0HZH7"/>
<sequence length="196" mass="20829">MRSILALAALWSVPTDGVACGYEDPTAISLGVLNWSYPEALHVRTAVWQAENAGLLPPRGKAPTTGALAFYRAAASMSRLGGLLEAEAESRAAGFSIVLIPQVLWTRFVPDSDRVSVMTHAPGPLAGEAVVVTNEKVVRALLDRRLALRDAEAQGLLRIYGEEATQAAVRETLTLAMRSTAEAARSHAGAALREGR</sequence>
<keyword evidence="2" id="KW-1185">Reference proteome</keyword>
<evidence type="ECO:0000313" key="1">
    <source>
        <dbReference type="EMBL" id="EHK53889.1"/>
    </source>
</evidence>
<name>H0HZH7_9HYPH</name>
<protein>
    <submittedName>
        <fullName evidence="1">Uncharacterized protein</fullName>
    </submittedName>
</protein>
<accession>H0HZH7</accession>
<evidence type="ECO:0000313" key="2">
    <source>
        <dbReference type="Proteomes" id="UP000003250"/>
    </source>
</evidence>
<dbReference type="OrthoDB" id="8419732at2"/>
<gene>
    <name evidence="1" type="ORF">MAXJ12_28053</name>
</gene>
<reference evidence="1 2" key="1">
    <citation type="journal article" date="2012" name="J. Bacteriol.">
        <title>Draft Genome Sequence of Mesorhizobium alhagi CCNWXJ12-2T, a Novel Salt-Resistant Species Isolated from the Desert of Northwestern China.</title>
        <authorList>
            <person name="Zhou M."/>
            <person name="Chen W."/>
            <person name="Chen H."/>
            <person name="Wei G."/>
        </authorList>
    </citation>
    <scope>NUCLEOTIDE SEQUENCE [LARGE SCALE GENOMIC DNA]</scope>
    <source>
        <strain evidence="1 2">CCNWXJ12-2</strain>
    </source>
</reference>
<dbReference type="EMBL" id="AHAM01000250">
    <property type="protein sequence ID" value="EHK53889.1"/>
    <property type="molecule type" value="Genomic_DNA"/>
</dbReference>
<dbReference type="PATRIC" id="fig|1107882.3.peg.5429"/>
<dbReference type="RefSeq" id="WP_008839181.1">
    <property type="nucleotide sequence ID" value="NZ_AHAM01000250.1"/>
</dbReference>